<dbReference type="PROSITE" id="PS51283">
    <property type="entry name" value="DUSP"/>
    <property type="match status" value="1"/>
</dbReference>
<organism evidence="3 4">
    <name type="scientific">Rhizopus stolonifer</name>
    <name type="common">Rhizopus nigricans</name>
    <dbReference type="NCBI Taxonomy" id="4846"/>
    <lineage>
        <taxon>Eukaryota</taxon>
        <taxon>Fungi</taxon>
        <taxon>Fungi incertae sedis</taxon>
        <taxon>Mucoromycota</taxon>
        <taxon>Mucoromycotina</taxon>
        <taxon>Mucoromycetes</taxon>
        <taxon>Mucorales</taxon>
        <taxon>Mucorineae</taxon>
        <taxon>Rhizopodaceae</taxon>
        <taxon>Rhizopus</taxon>
    </lineage>
</organism>
<reference evidence="3 4" key="1">
    <citation type="journal article" date="2018" name="G3 (Bethesda)">
        <title>Phylogenetic and Phylogenomic Definition of Rhizopus Species.</title>
        <authorList>
            <person name="Gryganskyi A.P."/>
            <person name="Golan J."/>
            <person name="Dolatabadi S."/>
            <person name="Mondo S."/>
            <person name="Robb S."/>
            <person name="Idnurm A."/>
            <person name="Muszewska A."/>
            <person name="Steczkiewicz K."/>
            <person name="Masonjones S."/>
            <person name="Liao H.L."/>
            <person name="Gajdeczka M.T."/>
            <person name="Anike F."/>
            <person name="Vuek A."/>
            <person name="Anishchenko I.M."/>
            <person name="Voigt K."/>
            <person name="de Hoog G.S."/>
            <person name="Smith M.E."/>
            <person name="Heitman J."/>
            <person name="Vilgalys R."/>
            <person name="Stajich J.E."/>
        </authorList>
    </citation>
    <scope>NUCLEOTIDE SEQUENCE [LARGE SCALE GENOMIC DNA]</scope>
    <source>
        <strain evidence="3 4">LSU 92-RS-03</strain>
    </source>
</reference>
<dbReference type="InterPro" id="IPR035927">
    <property type="entry name" value="DUSP-like_sf"/>
</dbReference>
<evidence type="ECO:0000259" key="2">
    <source>
        <dbReference type="PROSITE" id="PS51283"/>
    </source>
</evidence>
<dbReference type="InterPro" id="IPR006615">
    <property type="entry name" value="Pept_C19_DUSP"/>
</dbReference>
<feature type="domain" description="DUSP" evidence="2">
    <location>
        <begin position="183"/>
        <end position="285"/>
    </location>
</feature>
<protein>
    <recommendedName>
        <fullName evidence="5">DUSP domain-containing protein</fullName>
    </recommendedName>
</protein>
<dbReference type="SUPFAM" id="SSF81383">
    <property type="entry name" value="F-box domain"/>
    <property type="match status" value="1"/>
</dbReference>
<evidence type="ECO:0000313" key="3">
    <source>
        <dbReference type="EMBL" id="RCI03515.1"/>
    </source>
</evidence>
<proteinExistence type="predicted"/>
<comment type="caution">
    <text evidence="3">The sequence shown here is derived from an EMBL/GenBank/DDBJ whole genome shotgun (WGS) entry which is preliminary data.</text>
</comment>
<dbReference type="GO" id="GO:0004843">
    <property type="term" value="F:cysteine-type deubiquitinase activity"/>
    <property type="evidence" value="ECO:0007669"/>
    <property type="project" value="InterPro"/>
</dbReference>
<dbReference type="PROSITE" id="PS50181">
    <property type="entry name" value="FBOX"/>
    <property type="match status" value="1"/>
</dbReference>
<dbReference type="Gene3D" id="3.30.2230.10">
    <property type="entry name" value="DUSP-like"/>
    <property type="match status" value="1"/>
</dbReference>
<dbReference type="SUPFAM" id="SSF143791">
    <property type="entry name" value="DUSP-like"/>
    <property type="match status" value="1"/>
</dbReference>
<dbReference type="EMBL" id="PJQM01000990">
    <property type="protein sequence ID" value="RCI03515.1"/>
    <property type="molecule type" value="Genomic_DNA"/>
</dbReference>
<name>A0A367KMQ2_RHIST</name>
<evidence type="ECO:0000259" key="1">
    <source>
        <dbReference type="PROSITE" id="PS50181"/>
    </source>
</evidence>
<dbReference type="Pfam" id="PF06337">
    <property type="entry name" value="DUSP"/>
    <property type="match status" value="1"/>
</dbReference>
<gene>
    <name evidence="3" type="ORF">CU098_012498</name>
</gene>
<dbReference type="InterPro" id="IPR036047">
    <property type="entry name" value="F-box-like_dom_sf"/>
</dbReference>
<dbReference type="OrthoDB" id="2248937at2759"/>
<dbReference type="AlphaFoldDB" id="A0A367KMQ2"/>
<keyword evidence="4" id="KW-1185">Reference proteome</keyword>
<dbReference type="SMART" id="SM00695">
    <property type="entry name" value="DUSP"/>
    <property type="match status" value="1"/>
</dbReference>
<dbReference type="Proteomes" id="UP000253551">
    <property type="component" value="Unassembled WGS sequence"/>
</dbReference>
<dbReference type="STRING" id="4846.A0A367KMQ2"/>
<feature type="domain" description="F-box" evidence="1">
    <location>
        <begin position="1"/>
        <end position="47"/>
    </location>
</feature>
<evidence type="ECO:0000313" key="4">
    <source>
        <dbReference type="Proteomes" id="UP000253551"/>
    </source>
</evidence>
<evidence type="ECO:0008006" key="5">
    <source>
        <dbReference type="Google" id="ProtNLM"/>
    </source>
</evidence>
<sequence>MMLLDRLPHELQLQVISDLDNQDLQTLLQSNANLLAKSKQDTFWKDLCTLKGISYHHPDVAWKELYQSGSVNTMCPHLRLRGIQDKKKEQFWSLLDQKNMDSSLMFCLHSSCEFLGQEQDFAEHSHHTALTLSPLHILEIWCNPCSKIITLNKDACGHHGIKSEQYMLQGLLEDFTSLSEQDPELSKKVMNGRRRIEKKLYGLQTRFTPDYIIEKEWYMTWLEFITGKSNDMPGPLENQKLLRSDNTLNPELSLGQNFEIVPELLKRYIEKFYGISGPFIPIDDLQWSPEYCKIVHKIKLRHQMQQTRFASPLILTA</sequence>
<accession>A0A367KMQ2</accession>
<dbReference type="InterPro" id="IPR001810">
    <property type="entry name" value="F-box_dom"/>
</dbReference>